<sequence length="113" mass="12655">MEMTATKLRICVEARRLAGIWRIYLSHKPHYAMYGSASEPRSTERVSQSKDPSSEENNESSIERAPNGPKSDSPEEEEGQAYKNPTTGEIGGPKGPEPTRYGDWEKGGRCYDF</sequence>
<dbReference type="EMBL" id="CM035430">
    <property type="protein sequence ID" value="KAH7299169.1"/>
    <property type="molecule type" value="Genomic_DNA"/>
</dbReference>
<evidence type="ECO:0000256" key="2">
    <source>
        <dbReference type="ARBA" id="ARBA00022170"/>
    </source>
</evidence>
<dbReference type="Proteomes" id="UP000825935">
    <property type="component" value="Chromosome 25"/>
</dbReference>
<gene>
    <name evidence="4" type="ORF">KP509_25G075800</name>
</gene>
<protein>
    <recommendedName>
        <fullName evidence="2">Succinate dehydrogenase assembly factor 4, mitochondrial</fullName>
    </recommendedName>
</protein>
<name>A0A8T2RRS0_CERRI</name>
<evidence type="ECO:0000256" key="1">
    <source>
        <dbReference type="ARBA" id="ARBA00005701"/>
    </source>
</evidence>
<feature type="compositionally biased region" description="Basic and acidic residues" evidence="3">
    <location>
        <begin position="100"/>
        <end position="113"/>
    </location>
</feature>
<dbReference type="Pfam" id="PF07896">
    <property type="entry name" value="DUF1674"/>
    <property type="match status" value="1"/>
</dbReference>
<evidence type="ECO:0000313" key="4">
    <source>
        <dbReference type="EMBL" id="KAH7299169.1"/>
    </source>
</evidence>
<comment type="caution">
    <text evidence="4">The sequence shown here is derived from an EMBL/GenBank/DDBJ whole genome shotgun (WGS) entry which is preliminary data.</text>
</comment>
<dbReference type="PANTHER" id="PTHR28524">
    <property type="entry name" value="SUCCINATE DEHYDROGENASE ASSEMBLY FACTOR 4, MITOCHONDRIAL"/>
    <property type="match status" value="1"/>
</dbReference>
<dbReference type="PANTHER" id="PTHR28524:SF3">
    <property type="entry name" value="SUCCINATE DEHYDROGENASE ASSEMBLY FACTOR 4, MITOCHONDRIAL"/>
    <property type="match status" value="1"/>
</dbReference>
<keyword evidence="5" id="KW-1185">Reference proteome</keyword>
<comment type="similarity">
    <text evidence="1">Belongs to the SDHAF4 family.</text>
</comment>
<dbReference type="InterPro" id="IPR012875">
    <property type="entry name" value="SDHF4"/>
</dbReference>
<feature type="region of interest" description="Disordered" evidence="3">
    <location>
        <begin position="33"/>
        <end position="113"/>
    </location>
</feature>
<reference evidence="4" key="1">
    <citation type="submission" date="2021-08" db="EMBL/GenBank/DDBJ databases">
        <title>WGS assembly of Ceratopteris richardii.</title>
        <authorList>
            <person name="Marchant D.B."/>
            <person name="Chen G."/>
            <person name="Jenkins J."/>
            <person name="Shu S."/>
            <person name="Leebens-Mack J."/>
            <person name="Grimwood J."/>
            <person name="Schmutz J."/>
            <person name="Soltis P."/>
            <person name="Soltis D."/>
            <person name="Chen Z.-H."/>
        </authorList>
    </citation>
    <scope>NUCLEOTIDE SEQUENCE</scope>
    <source>
        <strain evidence="4">Whitten #5841</strain>
        <tissue evidence="4">Leaf</tissue>
    </source>
</reference>
<proteinExistence type="inferred from homology"/>
<evidence type="ECO:0000313" key="5">
    <source>
        <dbReference type="Proteomes" id="UP000825935"/>
    </source>
</evidence>
<dbReference type="GO" id="GO:0034553">
    <property type="term" value="P:mitochondrial respiratory chain complex II assembly"/>
    <property type="evidence" value="ECO:0007669"/>
    <property type="project" value="TreeGrafter"/>
</dbReference>
<evidence type="ECO:0000256" key="3">
    <source>
        <dbReference type="SAM" id="MobiDB-lite"/>
    </source>
</evidence>
<dbReference type="GO" id="GO:0005739">
    <property type="term" value="C:mitochondrion"/>
    <property type="evidence" value="ECO:0007669"/>
    <property type="project" value="TreeGrafter"/>
</dbReference>
<dbReference type="OMA" id="MEMTATK"/>
<dbReference type="AlphaFoldDB" id="A0A8T2RRS0"/>
<dbReference type="OrthoDB" id="201362at2759"/>
<accession>A0A8T2RRS0</accession>
<organism evidence="4 5">
    <name type="scientific">Ceratopteris richardii</name>
    <name type="common">Triangle waterfern</name>
    <dbReference type="NCBI Taxonomy" id="49495"/>
    <lineage>
        <taxon>Eukaryota</taxon>
        <taxon>Viridiplantae</taxon>
        <taxon>Streptophyta</taxon>
        <taxon>Embryophyta</taxon>
        <taxon>Tracheophyta</taxon>
        <taxon>Polypodiopsida</taxon>
        <taxon>Polypodiidae</taxon>
        <taxon>Polypodiales</taxon>
        <taxon>Pteridineae</taxon>
        <taxon>Pteridaceae</taxon>
        <taxon>Parkerioideae</taxon>
        <taxon>Ceratopteris</taxon>
    </lineage>
</organism>